<evidence type="ECO:0000313" key="2">
    <source>
        <dbReference type="EMBL" id="VDN59812.1"/>
    </source>
</evidence>
<dbReference type="EMBL" id="UYYG01001191">
    <property type="protein sequence ID" value="VDN59812.1"/>
    <property type="molecule type" value="Genomic_DNA"/>
</dbReference>
<sequence length="810" mass="86557">MGGKDANDQKVRATQDQLRLARITQEVNPSDDDRVMVQKLIKKVVETTHCTENDAEIALFDTDNNVEAAVNAILENVYSGKNVWMEQKSRKAKRAEAEERTDDFQSSNRPKLFNSPRGAGRGKGSERGRGGYRGGRGGGRGNFTREGYNSQVANITNNNVWDNSMALKVENKKWSSDAVSIDDIPEDTDWKSAGTLIFSRRDEVLTPPESVSTPSLITGSVTTSDAPMVSFATVAATGLCCTNNQKEKLATGRYISSNNAIPQQQSIGNSVNQTGENGPIYHRLAFISTMVSSSSQLAVSSEAINEHDRGARSPSSSICRGHNLPTASPAVITSASQVSRIDNVSTNNSSTDWTTQLKNDLGIGTKTAQSSQSVRKASDAKPSVQGRIGSRSVNTVEFVSGDINGSSALPEYQFGFNVDATAGGDEVSGDVFSTKIKDRQSNNPSTKIESEANNGSASLLMNGTGAAPSSGGSGGIASVSSQIHPSTGVQRQPPSGLSYADTSIMSYYPPSDNRSNAALTNKPSQTLHHQQQLGSIFVVFQQPHQPLYTAAQIPYGSYPYLNMYSPVTGVRQDETQYAATALVQYPFGVGQIDMSSLSTMLPPAAIASQQPNQPPPPMQGQHQQRPDQHGNFVDLKAYAAAANNTAGGGSGSGLLGAQQQRDSSVNNSAVAPPPGFSGPPSNLPAAFTLSQHNHLSSLFQMQPTYHPSLSQVPFSFMLPNVSGNGQHKIGHQIFPQQNVDETMVDQRLPAQQQKKYGNTGGTSKDRLNSGAQATPPPGIYQQQGYLAQQIPPHSHNKKAYGNGPQHWGTN</sequence>
<dbReference type="Proteomes" id="UP000038040">
    <property type="component" value="Unplaced"/>
</dbReference>
<proteinExistence type="predicted"/>
<name>A0A0N4UHF8_DRAME</name>
<protein>
    <submittedName>
        <fullName evidence="5">Protein lingerer</fullName>
    </submittedName>
</protein>
<feature type="compositionally biased region" description="Low complexity" evidence="1">
    <location>
        <begin position="463"/>
        <end position="481"/>
    </location>
</feature>
<feature type="compositionally biased region" description="Gly residues" evidence="1">
    <location>
        <begin position="131"/>
        <end position="141"/>
    </location>
</feature>
<feature type="compositionally biased region" description="Polar residues" evidence="1">
    <location>
        <begin position="482"/>
        <end position="504"/>
    </location>
</feature>
<dbReference type="OrthoDB" id="5918007at2759"/>
<feature type="region of interest" description="Disordered" evidence="1">
    <location>
        <begin position="751"/>
        <end position="779"/>
    </location>
</feature>
<dbReference type="Gene3D" id="1.10.8.10">
    <property type="entry name" value="DNA helicase RuvA subunit, C-terminal domain"/>
    <property type="match status" value="1"/>
</dbReference>
<evidence type="ECO:0000256" key="1">
    <source>
        <dbReference type="SAM" id="MobiDB-lite"/>
    </source>
</evidence>
<keyword evidence="4" id="KW-1185">Reference proteome</keyword>
<dbReference type="STRING" id="318479.A0A0N4UHF8"/>
<dbReference type="CDD" id="cd14277">
    <property type="entry name" value="UBA_UBP2_like"/>
    <property type="match status" value="1"/>
</dbReference>
<feature type="compositionally biased region" description="Polar residues" evidence="1">
    <location>
        <begin position="366"/>
        <end position="375"/>
    </location>
</feature>
<dbReference type="AlphaFoldDB" id="A0A0N4UHF8"/>
<feature type="region of interest" description="Disordered" evidence="1">
    <location>
        <begin position="301"/>
        <end position="324"/>
    </location>
</feature>
<evidence type="ECO:0000313" key="4">
    <source>
        <dbReference type="Proteomes" id="UP000274756"/>
    </source>
</evidence>
<feature type="region of interest" description="Disordered" evidence="1">
    <location>
        <begin position="606"/>
        <end position="628"/>
    </location>
</feature>
<feature type="region of interest" description="Disordered" evidence="1">
    <location>
        <begin position="366"/>
        <end position="388"/>
    </location>
</feature>
<feature type="region of interest" description="Disordered" evidence="1">
    <location>
        <begin position="650"/>
        <end position="687"/>
    </location>
</feature>
<dbReference type="WBParaSite" id="DME_0000698601-mRNA-1">
    <property type="protein sequence ID" value="DME_0000698601-mRNA-1"/>
    <property type="gene ID" value="DME_0000698601"/>
</dbReference>
<feature type="region of interest" description="Disordered" evidence="1">
    <location>
        <begin position="91"/>
        <end position="146"/>
    </location>
</feature>
<dbReference type="Proteomes" id="UP000274756">
    <property type="component" value="Unassembled WGS sequence"/>
</dbReference>
<reference evidence="2 4" key="2">
    <citation type="submission" date="2018-11" db="EMBL/GenBank/DDBJ databases">
        <authorList>
            <consortium name="Pathogen Informatics"/>
        </authorList>
    </citation>
    <scope>NUCLEOTIDE SEQUENCE [LARGE SCALE GENOMIC DNA]</scope>
</reference>
<dbReference type="InterPro" id="IPR009060">
    <property type="entry name" value="UBA-like_sf"/>
</dbReference>
<evidence type="ECO:0000313" key="3">
    <source>
        <dbReference type="Proteomes" id="UP000038040"/>
    </source>
</evidence>
<gene>
    <name evidence="2" type="ORF">DME_LOCUS9785</name>
</gene>
<organism evidence="3 5">
    <name type="scientific">Dracunculus medinensis</name>
    <name type="common">Guinea worm</name>
    <dbReference type="NCBI Taxonomy" id="318479"/>
    <lineage>
        <taxon>Eukaryota</taxon>
        <taxon>Metazoa</taxon>
        <taxon>Ecdysozoa</taxon>
        <taxon>Nematoda</taxon>
        <taxon>Chromadorea</taxon>
        <taxon>Rhabditida</taxon>
        <taxon>Spirurina</taxon>
        <taxon>Dracunculoidea</taxon>
        <taxon>Dracunculidae</taxon>
        <taxon>Dracunculus</taxon>
    </lineage>
</organism>
<evidence type="ECO:0000313" key="5">
    <source>
        <dbReference type="WBParaSite" id="DME_0000698601-mRNA-1"/>
    </source>
</evidence>
<feature type="region of interest" description="Disordered" evidence="1">
    <location>
        <begin position="456"/>
        <end position="504"/>
    </location>
</feature>
<reference evidence="5" key="1">
    <citation type="submission" date="2017-02" db="UniProtKB">
        <authorList>
            <consortium name="WormBaseParasite"/>
        </authorList>
    </citation>
    <scope>IDENTIFICATION</scope>
</reference>
<feature type="compositionally biased region" description="Polar residues" evidence="1">
    <location>
        <begin position="658"/>
        <end position="669"/>
    </location>
</feature>
<accession>A0A0N4UHF8</accession>
<dbReference type="SUPFAM" id="SSF46934">
    <property type="entry name" value="UBA-like"/>
    <property type="match status" value="1"/>
</dbReference>